<keyword evidence="2" id="KW-1185">Reference proteome</keyword>
<dbReference type="EMBL" id="LHXS01000027">
    <property type="protein sequence ID" value="KXA97091.1"/>
    <property type="molecule type" value="Genomic_DNA"/>
</dbReference>
<dbReference type="AlphaFoldDB" id="A0A133US75"/>
<sequence>MPNSSNQEEENRLKMLDRDGKMFKVLGEDITSVNPYNGCGYNCYDGGCWAKNFAENHPEWAGYGDGFEPSFVEKRIDSSNTRGKIRNNDYIWLGIMGDFAFQSTEVMERIINEVVRPYEENMFLLATKNPDSFNRLIDDLPENVMVSTTIETNRGYDYGEEYNVSELLRAKALRVSWRTGL</sequence>
<evidence type="ECO:0000313" key="2">
    <source>
        <dbReference type="Proteomes" id="UP000070414"/>
    </source>
</evidence>
<evidence type="ECO:0000313" key="1">
    <source>
        <dbReference type="EMBL" id="KXA97091.1"/>
    </source>
</evidence>
<name>A0A133US75_9EURY</name>
<organism evidence="1 2">
    <name type="scientific">candidate division MSBL1 archaeon SCGC-AAA259I14</name>
    <dbReference type="NCBI Taxonomy" id="1698268"/>
    <lineage>
        <taxon>Archaea</taxon>
        <taxon>Methanobacteriati</taxon>
        <taxon>Methanobacteriota</taxon>
        <taxon>candidate division MSBL1</taxon>
    </lineage>
</organism>
<reference evidence="1 2" key="1">
    <citation type="journal article" date="2016" name="Sci. Rep.">
        <title>Metabolic traits of an uncultured archaeal lineage -MSBL1- from brine pools of the Red Sea.</title>
        <authorList>
            <person name="Mwirichia R."/>
            <person name="Alam I."/>
            <person name="Rashid M."/>
            <person name="Vinu M."/>
            <person name="Ba-Alawi W."/>
            <person name="Anthony Kamau A."/>
            <person name="Kamanda Ngugi D."/>
            <person name="Goker M."/>
            <person name="Klenk H.P."/>
            <person name="Bajic V."/>
            <person name="Stingl U."/>
        </authorList>
    </citation>
    <scope>NUCLEOTIDE SEQUENCE [LARGE SCALE GENOMIC DNA]</scope>
    <source>
        <strain evidence="1">SCGC-AAA259I14</strain>
    </source>
</reference>
<comment type="caution">
    <text evidence="1">The sequence shown here is derived from an EMBL/GenBank/DDBJ whole genome shotgun (WGS) entry which is preliminary data.</text>
</comment>
<accession>A0A133US75</accession>
<gene>
    <name evidence="1" type="ORF">AKJ38_01965</name>
</gene>
<protein>
    <submittedName>
        <fullName evidence="1">Uncharacterized protein</fullName>
    </submittedName>
</protein>
<proteinExistence type="predicted"/>
<dbReference type="Proteomes" id="UP000070414">
    <property type="component" value="Unassembled WGS sequence"/>
</dbReference>